<reference evidence="3 4" key="1">
    <citation type="submission" date="2020-08" db="EMBL/GenBank/DDBJ databases">
        <authorList>
            <person name="Liu C."/>
            <person name="Sun Q."/>
        </authorList>
    </citation>
    <scope>NUCLEOTIDE SEQUENCE [LARGE SCALE GENOMIC DNA]</scope>
    <source>
        <strain evidence="3 4">NSJ-57</strain>
    </source>
</reference>
<gene>
    <name evidence="3" type="ORF">H9Q81_04385</name>
</gene>
<dbReference type="NCBIfam" id="TIGR01891">
    <property type="entry name" value="amidohydrolases"/>
    <property type="match status" value="1"/>
</dbReference>
<dbReference type="PANTHER" id="PTHR30575">
    <property type="entry name" value="PEPTIDASE M20"/>
    <property type="match status" value="1"/>
</dbReference>
<dbReference type="GO" id="GO:0071713">
    <property type="term" value="F:para-aminobenzoyl-glutamate hydrolase activity"/>
    <property type="evidence" value="ECO:0007669"/>
    <property type="project" value="TreeGrafter"/>
</dbReference>
<dbReference type="PANTHER" id="PTHR30575:SF0">
    <property type="entry name" value="XAA-ARG DIPEPTIDASE"/>
    <property type="match status" value="1"/>
</dbReference>
<protein>
    <recommendedName>
        <fullName evidence="1">Peptidase M20 domain-containing protein 2</fullName>
    </recommendedName>
</protein>
<organism evidence="3 4">
    <name type="scientific">Fusobacterium hominis</name>
    <dbReference type="NCBI Taxonomy" id="2764326"/>
    <lineage>
        <taxon>Bacteria</taxon>
        <taxon>Fusobacteriati</taxon>
        <taxon>Fusobacteriota</taxon>
        <taxon>Fusobacteriia</taxon>
        <taxon>Fusobacteriales</taxon>
        <taxon>Fusobacteriaceae</taxon>
        <taxon>Fusobacterium</taxon>
    </lineage>
</organism>
<dbReference type="AlphaFoldDB" id="A0A7G9GZ31"/>
<evidence type="ECO:0000256" key="1">
    <source>
        <dbReference type="PIRNR" id="PIRNR037226"/>
    </source>
</evidence>
<dbReference type="SUPFAM" id="SSF53187">
    <property type="entry name" value="Zn-dependent exopeptidases"/>
    <property type="match status" value="1"/>
</dbReference>
<dbReference type="FunFam" id="3.30.70.360:FF:000004">
    <property type="entry name" value="Peptidase M20 domain-containing protein 2"/>
    <property type="match status" value="1"/>
</dbReference>
<dbReference type="InterPro" id="IPR002933">
    <property type="entry name" value="Peptidase_M20"/>
</dbReference>
<dbReference type="Pfam" id="PF07687">
    <property type="entry name" value="M20_dimer"/>
    <property type="match status" value="1"/>
</dbReference>
<dbReference type="SUPFAM" id="SSF55031">
    <property type="entry name" value="Bacterial exopeptidase dimerisation domain"/>
    <property type="match status" value="1"/>
</dbReference>
<dbReference type="KEGG" id="fho:H9Q81_04385"/>
<dbReference type="RefSeq" id="WP_187423204.1">
    <property type="nucleotide sequence ID" value="NZ_CP060637.1"/>
</dbReference>
<evidence type="ECO:0000259" key="2">
    <source>
        <dbReference type="Pfam" id="PF07687"/>
    </source>
</evidence>
<dbReference type="PIRSF" id="PIRSF037226">
    <property type="entry name" value="Amidohydrolase_ACY1L2_prd"/>
    <property type="match status" value="1"/>
</dbReference>
<dbReference type="CDD" id="cd05672">
    <property type="entry name" value="M20_ACY1L2-like"/>
    <property type="match status" value="1"/>
</dbReference>
<accession>A0A7G9GZ31</accession>
<proteinExistence type="inferred from homology"/>
<comment type="similarity">
    <text evidence="1">Belongs to the peptidase M20A family.</text>
</comment>
<name>A0A7G9GZ31_9FUSO</name>
<dbReference type="InterPro" id="IPR052030">
    <property type="entry name" value="Peptidase_M20/M20A_hydrolases"/>
</dbReference>
<dbReference type="InterPro" id="IPR017144">
    <property type="entry name" value="Xaa-Arg_dipeptidase"/>
</dbReference>
<dbReference type="EMBL" id="CP060637">
    <property type="protein sequence ID" value="QNM16063.1"/>
    <property type="molecule type" value="Genomic_DNA"/>
</dbReference>
<sequence>MNLKKEMYEIEDSLKQEIENISHYIFMNPELGNEEFKSSKYLINVLEKYGFIIEKNYCGMPTAFRGEINKGSGPTIAFLAEYDALPGYGAAKKPGHACGHNWIAASTCGAAIVLSKLINKINGNIVIIGTPAEETTGGKVPMVEKGIFNDIDIVLQMHLEGQNNVACSTLAIDCIKFQFRGKASHASSHPEEGINALDAINLMYAGIGCLRQHITKDARIHGIITYGGAAPNTVPDFTECKFHIRAGKRKYLDELTQKVINIAKGAALMTGTSVSYEKFENSFDELKNLPSLQDIMVKNLKEVGIDNIITSGEGASGSSDIGNVSQICPTMYTEIALDIPEKCFVHDEAFLKYVDSDEAYDKLHKSIKAMCGVALDIFTSDSLLDKIKKEFKNIK</sequence>
<keyword evidence="4" id="KW-1185">Reference proteome</keyword>
<evidence type="ECO:0000313" key="4">
    <source>
        <dbReference type="Proteomes" id="UP000515913"/>
    </source>
</evidence>
<dbReference type="Gene3D" id="3.30.70.360">
    <property type="match status" value="1"/>
</dbReference>
<dbReference type="InterPro" id="IPR036264">
    <property type="entry name" value="Bact_exopeptidase_dim_dom"/>
</dbReference>
<dbReference type="InterPro" id="IPR011650">
    <property type="entry name" value="Peptidase_M20_dimer"/>
</dbReference>
<feature type="domain" description="Peptidase M20 dimerisation" evidence="2">
    <location>
        <begin position="176"/>
        <end position="264"/>
    </location>
</feature>
<dbReference type="Pfam" id="PF01546">
    <property type="entry name" value="Peptidase_M20"/>
    <property type="match status" value="1"/>
</dbReference>
<dbReference type="Proteomes" id="UP000515913">
    <property type="component" value="Chromosome"/>
</dbReference>
<dbReference type="InterPro" id="IPR017439">
    <property type="entry name" value="Amidohydrolase"/>
</dbReference>
<dbReference type="GO" id="GO:0046657">
    <property type="term" value="P:folic acid catabolic process"/>
    <property type="evidence" value="ECO:0007669"/>
    <property type="project" value="TreeGrafter"/>
</dbReference>
<evidence type="ECO:0000313" key="3">
    <source>
        <dbReference type="EMBL" id="QNM16063.1"/>
    </source>
</evidence>
<dbReference type="GO" id="GO:0005737">
    <property type="term" value="C:cytoplasm"/>
    <property type="evidence" value="ECO:0007669"/>
    <property type="project" value="TreeGrafter"/>
</dbReference>
<dbReference type="Gene3D" id="3.40.630.10">
    <property type="entry name" value="Zn peptidases"/>
    <property type="match status" value="1"/>
</dbReference>
<dbReference type="GO" id="GO:0016805">
    <property type="term" value="F:dipeptidase activity"/>
    <property type="evidence" value="ECO:0007669"/>
    <property type="project" value="InterPro"/>
</dbReference>